<dbReference type="Proteomes" id="UP000736328">
    <property type="component" value="Unassembled WGS sequence"/>
</dbReference>
<reference evidence="3" key="1">
    <citation type="submission" date="2020-07" db="EMBL/GenBank/DDBJ databases">
        <title>Huge and variable diversity of episymbiotic CPR bacteria and DPANN archaea in groundwater ecosystems.</title>
        <authorList>
            <person name="He C.Y."/>
            <person name="Keren R."/>
            <person name="Whittaker M."/>
            <person name="Farag I.F."/>
            <person name="Doudna J."/>
            <person name="Cate J.H.D."/>
            <person name="Banfield J.F."/>
        </authorList>
    </citation>
    <scope>NUCLEOTIDE SEQUENCE</scope>
    <source>
        <strain evidence="3">NC_groundwater_1520_Pr4_B-0.1um_53_5</strain>
    </source>
</reference>
<organism evidence="3 4">
    <name type="scientific">candidate division TA06 bacterium</name>
    <dbReference type="NCBI Taxonomy" id="2250710"/>
    <lineage>
        <taxon>Bacteria</taxon>
        <taxon>Bacteria division TA06</taxon>
    </lineage>
</organism>
<feature type="domain" description="PEGA" evidence="2">
    <location>
        <begin position="168"/>
        <end position="218"/>
    </location>
</feature>
<dbReference type="EMBL" id="JACQXR010000091">
    <property type="protein sequence ID" value="MBI4726960.1"/>
    <property type="molecule type" value="Genomic_DNA"/>
</dbReference>
<protein>
    <submittedName>
        <fullName evidence="3">PEGA domain-containing protein</fullName>
    </submittedName>
</protein>
<evidence type="ECO:0000259" key="2">
    <source>
        <dbReference type="Pfam" id="PF08308"/>
    </source>
</evidence>
<evidence type="ECO:0000256" key="1">
    <source>
        <dbReference type="SAM" id="SignalP"/>
    </source>
</evidence>
<dbReference type="InterPro" id="IPR005534">
    <property type="entry name" value="Curli_assmbl/transp-comp_CsgG"/>
</dbReference>
<accession>A0A933IAP4</accession>
<feature type="chain" id="PRO_5037298142" evidence="1">
    <location>
        <begin position="21"/>
        <end position="526"/>
    </location>
</feature>
<feature type="signal peptide" evidence="1">
    <location>
        <begin position="1"/>
        <end position="20"/>
    </location>
</feature>
<feature type="domain" description="PEGA" evidence="2">
    <location>
        <begin position="238"/>
        <end position="306"/>
    </location>
</feature>
<dbReference type="PANTHER" id="PTHR36194:SF1">
    <property type="entry name" value="S-LAYER-LIKE PROTEIN"/>
    <property type="match status" value="1"/>
</dbReference>
<proteinExistence type="predicted"/>
<dbReference type="AlphaFoldDB" id="A0A933IAP4"/>
<gene>
    <name evidence="3" type="ORF">HY768_07015</name>
</gene>
<dbReference type="InterPro" id="IPR013229">
    <property type="entry name" value="PEGA"/>
</dbReference>
<evidence type="ECO:0000313" key="4">
    <source>
        <dbReference type="Proteomes" id="UP000736328"/>
    </source>
</evidence>
<dbReference type="PANTHER" id="PTHR36194">
    <property type="entry name" value="S-LAYER-LIKE PROTEIN"/>
    <property type="match status" value="1"/>
</dbReference>
<comment type="caution">
    <text evidence="3">The sequence shown here is derived from an EMBL/GenBank/DDBJ whole genome shotgun (WGS) entry which is preliminary data.</text>
</comment>
<evidence type="ECO:0000313" key="3">
    <source>
        <dbReference type="EMBL" id="MBI4726960.1"/>
    </source>
</evidence>
<keyword evidence="1" id="KW-0732">Signal</keyword>
<dbReference type="GO" id="GO:0030288">
    <property type="term" value="C:outer membrane-bounded periplasmic space"/>
    <property type="evidence" value="ECO:0007669"/>
    <property type="project" value="InterPro"/>
</dbReference>
<dbReference type="Pfam" id="PF03783">
    <property type="entry name" value="CsgG"/>
    <property type="match status" value="1"/>
</dbReference>
<name>A0A933IAP4_UNCT6</name>
<sequence length="526" mass="57636">MNKAFLTLVLCLLFTGGVLAAGKKTTISVMDLNTTSGLSPKEVALLTDKLLNSLVEYRVFEVVERSKRDEILKEQGFQMTGACDQTSCLVEVGQLLGAQKMVGGTIGKLGNVYAVELRMIDIQTGGIDLSFSRNYGKVADLLTAMKEAAEIFSSWKPGAAGQSAKPGGIFVITEPDGAKIIVDGKEHTGLTPNLIYPLSEGLHQLSLVKEGYSLFSTSRLVSIGKVDTVSAPLMSLAGKLKIKTDPAGAKVFLNDKYQGIASEQGLVIEDLTDSLYKIKATKWGYKTYNAILTPTPGRETKIDARMPLRRWKVNFFSGEIMKVTSPNRVDGVIYGAMTITDDDFRKIGSGITGGVGFAINRNFTVGLIYQFRFYPLYSIDKHTSSWEPTTGRHEALNMGFSSHSPVVNLTVTVPWGQLEPYGEVRYGEGKAKCDGKYNCEYLSRPNESSDWTSDSLITKRIGNPDDYKTLQAGGGFLYWLRPDREALRVYCMYSRDSFKNISVPWGESVDPTASGLQFGCGITVNF</sequence>
<dbReference type="Pfam" id="PF08308">
    <property type="entry name" value="PEGA"/>
    <property type="match status" value="2"/>
</dbReference>
<dbReference type="Gene3D" id="3.40.50.10610">
    <property type="entry name" value="ABC-type transport auxiliary lipoprotein component"/>
    <property type="match status" value="1"/>
</dbReference>